<dbReference type="GO" id="GO:0009055">
    <property type="term" value="F:electron transfer activity"/>
    <property type="evidence" value="ECO:0007669"/>
    <property type="project" value="InterPro"/>
</dbReference>
<dbReference type="SUPFAM" id="SSF49503">
    <property type="entry name" value="Cupredoxins"/>
    <property type="match status" value="1"/>
</dbReference>
<evidence type="ECO:0000259" key="2">
    <source>
        <dbReference type="PROSITE" id="PS51485"/>
    </source>
</evidence>
<dbReference type="InterPro" id="IPR008972">
    <property type="entry name" value="Cupredoxin"/>
</dbReference>
<feature type="signal peptide" evidence="1">
    <location>
        <begin position="1"/>
        <end position="21"/>
    </location>
</feature>
<proteinExistence type="predicted"/>
<feature type="chain" id="PRO_5010233924" description="Phytocyanin domain-containing protein" evidence="1">
    <location>
        <begin position="22"/>
        <end position="160"/>
    </location>
</feature>
<dbReference type="Pfam" id="PF02298">
    <property type="entry name" value="Cu_bind_like"/>
    <property type="match status" value="1"/>
</dbReference>
<organism evidence="3">
    <name type="scientific">Nicotiana tabacum</name>
    <name type="common">Common tobacco</name>
    <dbReference type="NCBI Taxonomy" id="4097"/>
    <lineage>
        <taxon>Eukaryota</taxon>
        <taxon>Viridiplantae</taxon>
        <taxon>Streptophyta</taxon>
        <taxon>Embryophyta</taxon>
        <taxon>Tracheophyta</taxon>
        <taxon>Spermatophyta</taxon>
        <taxon>Magnoliopsida</taxon>
        <taxon>eudicotyledons</taxon>
        <taxon>Gunneridae</taxon>
        <taxon>Pentapetalae</taxon>
        <taxon>asterids</taxon>
        <taxon>lamiids</taxon>
        <taxon>Solanales</taxon>
        <taxon>Solanaceae</taxon>
        <taxon>Nicotianoideae</taxon>
        <taxon>Nicotianeae</taxon>
        <taxon>Nicotiana</taxon>
    </lineage>
</organism>
<dbReference type="PaxDb" id="4097-A0A1S3XN80"/>
<dbReference type="PROSITE" id="PS51485">
    <property type="entry name" value="PHYTOCYANIN"/>
    <property type="match status" value="1"/>
</dbReference>
<gene>
    <name evidence="3" type="primary">LOC107767036</name>
</gene>
<sequence>MAFVKAQAFLLLAVFSSMLFANKTDCPYTHPPNATQTSNRFIVGGSENWHYGFNYMDWARKTAPNFFVNDTLVFKYDPPNTNGTGFPHSVYLLPNYRSFIKCDFRRAKRIADPTQGAGEGFELVLKKMHTYYFACGEHQGIHCKTGNMKFAVMPLKHWRF</sequence>
<evidence type="ECO:0000313" key="3">
    <source>
        <dbReference type="RefSeq" id="XP_016441435.1"/>
    </source>
</evidence>
<protein>
    <recommendedName>
        <fullName evidence="2">Phytocyanin domain-containing protein</fullName>
    </recommendedName>
</protein>
<feature type="domain" description="Phytocyanin" evidence="2">
    <location>
        <begin position="39"/>
        <end position="156"/>
    </location>
</feature>
<dbReference type="PANTHER" id="PTHR34052">
    <property type="entry name" value="GLYCINE-RICH PROTEIN-LIKE"/>
    <property type="match status" value="1"/>
</dbReference>
<accession>A0A1S3XN80</accession>
<dbReference type="Gene3D" id="2.60.40.420">
    <property type="entry name" value="Cupredoxins - blue copper proteins"/>
    <property type="match status" value="1"/>
</dbReference>
<dbReference type="PANTHER" id="PTHR34052:SF11">
    <property type="entry name" value="PHYTOCYANIN DOMAIN-CONTAINING PROTEIN"/>
    <property type="match status" value="1"/>
</dbReference>
<dbReference type="AlphaFoldDB" id="A0A1S3XN80"/>
<dbReference type="InterPro" id="IPR003245">
    <property type="entry name" value="Phytocyanin_dom"/>
</dbReference>
<keyword evidence="1" id="KW-0732">Signal</keyword>
<dbReference type="KEGG" id="nta:107767036"/>
<reference evidence="3" key="1">
    <citation type="submission" date="2025-08" db="UniProtKB">
        <authorList>
            <consortium name="RefSeq"/>
        </authorList>
    </citation>
    <scope>IDENTIFICATION</scope>
</reference>
<dbReference type="STRING" id="4097.A0A1S3XN80"/>
<name>A0A1S3XN80_TOBAC</name>
<dbReference type="OrthoDB" id="1839683at2759"/>
<dbReference type="RefSeq" id="XP_016441435.1">
    <property type="nucleotide sequence ID" value="XM_016585949.1"/>
</dbReference>
<evidence type="ECO:0000256" key="1">
    <source>
        <dbReference type="SAM" id="SignalP"/>
    </source>
</evidence>
<dbReference type="OMA" id="GWRAGTN"/>